<dbReference type="InterPro" id="IPR050794">
    <property type="entry name" value="CPA2_transporter"/>
</dbReference>
<dbReference type="GO" id="GO:0016020">
    <property type="term" value="C:membrane"/>
    <property type="evidence" value="ECO:0007669"/>
    <property type="project" value="UniProtKB-SubCell"/>
</dbReference>
<feature type="transmembrane region" description="Helical" evidence="7">
    <location>
        <begin position="348"/>
        <end position="370"/>
    </location>
</feature>
<feature type="transmembrane region" description="Helical" evidence="7">
    <location>
        <begin position="131"/>
        <end position="154"/>
    </location>
</feature>
<dbReference type="Proteomes" id="UP000280434">
    <property type="component" value="Unassembled WGS sequence"/>
</dbReference>
<dbReference type="OrthoDB" id="9793589at2"/>
<evidence type="ECO:0000256" key="4">
    <source>
        <dbReference type="ARBA" id="ARBA00022989"/>
    </source>
</evidence>
<name>A0A494XBU9_9BURK</name>
<keyword evidence="6 7" id="KW-0472">Membrane</keyword>
<dbReference type="EMBL" id="RBZV01000008">
    <property type="protein sequence ID" value="RKP45986.1"/>
    <property type="molecule type" value="Genomic_DNA"/>
</dbReference>
<feature type="transmembrane region" description="Helical" evidence="7">
    <location>
        <begin position="313"/>
        <end position="336"/>
    </location>
</feature>
<sequence>MSNWMLQLCIVIVATSVCGAFAHRLGQGKVIGELLAGLLLGPSMLGAIGGAGYQALFSPASTSIVSHLGELGLVFLMFQTGAHIVGDMPRTRSASFAPFLIAALGMICPFAIGCAIAALADTAFAPRVPRLASILFCGIALSVSALPVMARIIEEAGIAHRASAKLSLLAATVTDAVGWIMLASVGAIATSGFSPSSMLHNLLLLAVFFAVSITVVRFAVHRLLDAVRRSGSSSALLICALCYLLLSSWVATTLGFHSAFGALIAAVNMSARRDLRQLWSRRFAGLAELVLTPLFFVSVGIQASISALHSPTLWGWLLLFLVGGVAGKFGGCYAAARLCRIEPEEARMVAALMNSRGTVELLVLSIGLQLHLIPASLYTVLLIATLAMTALSARWAHKWTREERRDVRHAVTAS</sequence>
<feature type="transmembrane region" description="Helical" evidence="7">
    <location>
        <begin position="232"/>
        <end position="249"/>
    </location>
</feature>
<feature type="transmembrane region" description="Helical" evidence="7">
    <location>
        <begin position="202"/>
        <end position="220"/>
    </location>
</feature>
<evidence type="ECO:0000256" key="1">
    <source>
        <dbReference type="ARBA" id="ARBA00004141"/>
    </source>
</evidence>
<dbReference type="Gene3D" id="1.20.1530.20">
    <property type="match status" value="1"/>
</dbReference>
<evidence type="ECO:0000313" key="9">
    <source>
        <dbReference type="EMBL" id="RKP45986.1"/>
    </source>
</evidence>
<dbReference type="GO" id="GO:1902600">
    <property type="term" value="P:proton transmembrane transport"/>
    <property type="evidence" value="ECO:0007669"/>
    <property type="project" value="InterPro"/>
</dbReference>
<dbReference type="InterPro" id="IPR038770">
    <property type="entry name" value="Na+/solute_symporter_sf"/>
</dbReference>
<feature type="transmembrane region" description="Helical" evidence="7">
    <location>
        <begin position="376"/>
        <end position="396"/>
    </location>
</feature>
<dbReference type="PANTHER" id="PTHR32468:SF0">
    <property type="entry name" value="K(+)_H(+) ANTIPORTER 1"/>
    <property type="match status" value="1"/>
</dbReference>
<proteinExistence type="predicted"/>
<dbReference type="RefSeq" id="WP_121279686.1">
    <property type="nucleotide sequence ID" value="NZ_RBZV01000008.1"/>
</dbReference>
<feature type="transmembrane region" description="Helical" evidence="7">
    <location>
        <begin position="255"/>
        <end position="271"/>
    </location>
</feature>
<feature type="transmembrane region" description="Helical" evidence="7">
    <location>
        <begin position="97"/>
        <end position="119"/>
    </location>
</feature>
<comment type="caution">
    <text evidence="9">The sequence shown here is derived from an EMBL/GenBank/DDBJ whole genome shotgun (WGS) entry which is preliminary data.</text>
</comment>
<keyword evidence="10" id="KW-1185">Reference proteome</keyword>
<feature type="domain" description="Cation/H+ exchanger transmembrane" evidence="8">
    <location>
        <begin position="13"/>
        <end position="390"/>
    </location>
</feature>
<protein>
    <submittedName>
        <fullName evidence="9">Cation:proton antiporter</fullName>
    </submittedName>
</protein>
<evidence type="ECO:0000256" key="6">
    <source>
        <dbReference type="ARBA" id="ARBA00023136"/>
    </source>
</evidence>
<evidence type="ECO:0000256" key="5">
    <source>
        <dbReference type="ARBA" id="ARBA00023065"/>
    </source>
</evidence>
<feature type="transmembrane region" description="Helical" evidence="7">
    <location>
        <begin position="283"/>
        <end position="301"/>
    </location>
</feature>
<evidence type="ECO:0000256" key="2">
    <source>
        <dbReference type="ARBA" id="ARBA00022448"/>
    </source>
</evidence>
<dbReference type="InterPro" id="IPR006153">
    <property type="entry name" value="Cation/H_exchanger_TM"/>
</dbReference>
<evidence type="ECO:0000256" key="7">
    <source>
        <dbReference type="SAM" id="Phobius"/>
    </source>
</evidence>
<evidence type="ECO:0000313" key="10">
    <source>
        <dbReference type="Proteomes" id="UP000280434"/>
    </source>
</evidence>
<accession>A0A494XBU9</accession>
<keyword evidence="4 7" id="KW-1133">Transmembrane helix</keyword>
<gene>
    <name evidence="9" type="ORF">D7S89_18590</name>
</gene>
<evidence type="ECO:0000259" key="8">
    <source>
        <dbReference type="Pfam" id="PF00999"/>
    </source>
</evidence>
<feature type="transmembrane region" description="Helical" evidence="7">
    <location>
        <begin position="166"/>
        <end position="190"/>
    </location>
</feature>
<reference evidence="9 10" key="1">
    <citation type="submission" date="2018-10" db="EMBL/GenBank/DDBJ databases">
        <title>Paraburkholderia sp. 7MK8-2, isolated from soil.</title>
        <authorList>
            <person name="Gao Z.-H."/>
            <person name="Qiu L.-H."/>
        </authorList>
    </citation>
    <scope>NUCLEOTIDE SEQUENCE [LARGE SCALE GENOMIC DNA]</scope>
    <source>
        <strain evidence="9 10">7MK8-2</strain>
    </source>
</reference>
<dbReference type="GO" id="GO:0015297">
    <property type="term" value="F:antiporter activity"/>
    <property type="evidence" value="ECO:0007669"/>
    <property type="project" value="InterPro"/>
</dbReference>
<comment type="subcellular location">
    <subcellularLocation>
        <location evidence="1">Membrane</location>
        <topology evidence="1">Multi-pass membrane protein</topology>
    </subcellularLocation>
</comment>
<keyword evidence="5" id="KW-0406">Ion transport</keyword>
<dbReference type="PANTHER" id="PTHR32468">
    <property type="entry name" value="CATION/H + ANTIPORTER"/>
    <property type="match status" value="1"/>
</dbReference>
<evidence type="ECO:0000256" key="3">
    <source>
        <dbReference type="ARBA" id="ARBA00022692"/>
    </source>
</evidence>
<dbReference type="Pfam" id="PF00999">
    <property type="entry name" value="Na_H_Exchanger"/>
    <property type="match status" value="1"/>
</dbReference>
<dbReference type="AlphaFoldDB" id="A0A494XBU9"/>
<keyword evidence="2" id="KW-0813">Transport</keyword>
<feature type="transmembrane region" description="Helical" evidence="7">
    <location>
        <begin position="64"/>
        <end position="85"/>
    </location>
</feature>
<keyword evidence="3 7" id="KW-0812">Transmembrane</keyword>
<organism evidence="9 10">
    <name type="scientific">Trinickia fusca</name>
    <dbReference type="NCBI Taxonomy" id="2419777"/>
    <lineage>
        <taxon>Bacteria</taxon>
        <taxon>Pseudomonadati</taxon>
        <taxon>Pseudomonadota</taxon>
        <taxon>Betaproteobacteria</taxon>
        <taxon>Burkholderiales</taxon>
        <taxon>Burkholderiaceae</taxon>
        <taxon>Trinickia</taxon>
    </lineage>
</organism>